<dbReference type="STRING" id="1969733.B5V00_08430"/>
<keyword evidence="4 5" id="KW-0472">Membrane</keyword>
<evidence type="ECO:0000313" key="6">
    <source>
        <dbReference type="EMBL" id="ORJ60268.1"/>
    </source>
</evidence>
<evidence type="ECO:0000256" key="2">
    <source>
        <dbReference type="ARBA" id="ARBA00022692"/>
    </source>
</evidence>
<dbReference type="EMBL" id="NAAD01000009">
    <property type="protein sequence ID" value="ORJ60268.1"/>
    <property type="molecule type" value="Genomic_DNA"/>
</dbReference>
<sequence length="84" mass="9423">MNGYQWIGLIGGLMVAFGFVPQIIKVLRTRSTHDLSLFMLLIIFIGGLFYTTYAFLAGDPVFIIINLLATGNTLLLLILKLIYR</sequence>
<evidence type="ECO:0000313" key="7">
    <source>
        <dbReference type="Proteomes" id="UP000193136"/>
    </source>
</evidence>
<accession>A0A1X0Y583</accession>
<dbReference type="OrthoDB" id="122062at2"/>
<evidence type="ECO:0000256" key="4">
    <source>
        <dbReference type="ARBA" id="ARBA00023136"/>
    </source>
</evidence>
<reference evidence="6 7" key="1">
    <citation type="submission" date="2017-03" db="EMBL/GenBank/DDBJ databases">
        <title>Genome sequence of Geothermobacter sp. EPR-M, Deep-Sea Iron Reducer.</title>
        <authorList>
            <person name="Tully B."/>
            <person name="Savalia P."/>
            <person name="Abuyen K."/>
            <person name="Baughan C."/>
            <person name="Romero E."/>
            <person name="Ronkowski C."/>
            <person name="Torres B."/>
            <person name="Tremblay J."/>
            <person name="Trujillo A."/>
            <person name="Tyler M."/>
            <person name="Perez-Rodriguez I."/>
            <person name="Amend J."/>
        </authorList>
    </citation>
    <scope>NUCLEOTIDE SEQUENCE [LARGE SCALE GENOMIC DNA]</scope>
    <source>
        <strain evidence="6 7">EPR-M</strain>
    </source>
</reference>
<keyword evidence="7" id="KW-1185">Reference proteome</keyword>
<evidence type="ECO:0008006" key="8">
    <source>
        <dbReference type="Google" id="ProtNLM"/>
    </source>
</evidence>
<keyword evidence="2 5" id="KW-0812">Transmembrane</keyword>
<dbReference type="AlphaFoldDB" id="A0A1X0Y583"/>
<evidence type="ECO:0000256" key="1">
    <source>
        <dbReference type="ARBA" id="ARBA00004141"/>
    </source>
</evidence>
<keyword evidence="3 5" id="KW-1133">Transmembrane helix</keyword>
<feature type="transmembrane region" description="Helical" evidence="5">
    <location>
        <begin position="6"/>
        <end position="24"/>
    </location>
</feature>
<dbReference type="Gene3D" id="1.20.1280.290">
    <property type="match status" value="1"/>
</dbReference>
<dbReference type="GO" id="GO:0016020">
    <property type="term" value="C:membrane"/>
    <property type="evidence" value="ECO:0007669"/>
    <property type="project" value="UniProtKB-SubCell"/>
</dbReference>
<evidence type="ECO:0000256" key="5">
    <source>
        <dbReference type="SAM" id="Phobius"/>
    </source>
</evidence>
<dbReference type="Proteomes" id="UP000193136">
    <property type="component" value="Unassembled WGS sequence"/>
</dbReference>
<feature type="transmembrane region" description="Helical" evidence="5">
    <location>
        <begin position="62"/>
        <end position="83"/>
    </location>
</feature>
<comment type="caution">
    <text evidence="6">The sequence shown here is derived from an EMBL/GenBank/DDBJ whole genome shotgun (WGS) entry which is preliminary data.</text>
</comment>
<proteinExistence type="predicted"/>
<organism evidence="6 7">
    <name type="scientific">Geothermobacter hydrogeniphilus</name>
    <dbReference type="NCBI Taxonomy" id="1969733"/>
    <lineage>
        <taxon>Bacteria</taxon>
        <taxon>Pseudomonadati</taxon>
        <taxon>Thermodesulfobacteriota</taxon>
        <taxon>Desulfuromonadia</taxon>
        <taxon>Desulfuromonadales</taxon>
        <taxon>Geothermobacteraceae</taxon>
        <taxon>Geothermobacter</taxon>
    </lineage>
</organism>
<dbReference type="Pfam" id="PF04193">
    <property type="entry name" value="PQ-loop"/>
    <property type="match status" value="1"/>
</dbReference>
<comment type="subcellular location">
    <subcellularLocation>
        <location evidence="1">Membrane</location>
        <topology evidence="1">Multi-pass membrane protein</topology>
    </subcellularLocation>
</comment>
<gene>
    <name evidence="6" type="ORF">B5V00_08430</name>
</gene>
<dbReference type="RefSeq" id="WP_085010341.1">
    <property type="nucleotide sequence ID" value="NZ_NAAD01000009.1"/>
</dbReference>
<feature type="transmembrane region" description="Helical" evidence="5">
    <location>
        <begin position="36"/>
        <end position="56"/>
    </location>
</feature>
<dbReference type="InterPro" id="IPR006603">
    <property type="entry name" value="PQ-loop_rpt"/>
</dbReference>
<evidence type="ECO:0000256" key="3">
    <source>
        <dbReference type="ARBA" id="ARBA00022989"/>
    </source>
</evidence>
<protein>
    <recommendedName>
        <fullName evidence="8">MtN3 and saliva related transmembrane protein</fullName>
    </recommendedName>
</protein>
<name>A0A1X0Y583_9BACT</name>